<comment type="caution">
    <text evidence="1">The sequence shown here is derived from an EMBL/GenBank/DDBJ whole genome shotgun (WGS) entry which is preliminary data.</text>
</comment>
<name>A0A5B7FN17_PORTR</name>
<reference evidence="1 2" key="1">
    <citation type="submission" date="2019-05" db="EMBL/GenBank/DDBJ databases">
        <title>Another draft genome of Portunus trituberculatus and its Hox gene families provides insights of decapod evolution.</title>
        <authorList>
            <person name="Jeong J.-H."/>
            <person name="Song I."/>
            <person name="Kim S."/>
            <person name="Choi T."/>
            <person name="Kim D."/>
            <person name="Ryu S."/>
            <person name="Kim W."/>
        </authorList>
    </citation>
    <scope>NUCLEOTIDE SEQUENCE [LARGE SCALE GENOMIC DNA]</scope>
    <source>
        <tissue evidence="1">Muscle</tissue>
    </source>
</reference>
<gene>
    <name evidence="1" type="ORF">E2C01_040585</name>
</gene>
<evidence type="ECO:0000313" key="2">
    <source>
        <dbReference type="Proteomes" id="UP000324222"/>
    </source>
</evidence>
<keyword evidence="2" id="KW-1185">Reference proteome</keyword>
<sequence>MQEEDERTTAKITAKQKSTVENITSHQLTLSTTAISAPYVPLLLSAAHKPPRISCSSDSMVQIFLSLR</sequence>
<dbReference type="EMBL" id="VSRR010007416">
    <property type="protein sequence ID" value="MPC46855.1"/>
    <property type="molecule type" value="Genomic_DNA"/>
</dbReference>
<accession>A0A5B7FN17</accession>
<protein>
    <submittedName>
        <fullName evidence="1">Uncharacterized protein</fullName>
    </submittedName>
</protein>
<dbReference type="Proteomes" id="UP000324222">
    <property type="component" value="Unassembled WGS sequence"/>
</dbReference>
<evidence type="ECO:0000313" key="1">
    <source>
        <dbReference type="EMBL" id="MPC46855.1"/>
    </source>
</evidence>
<organism evidence="1 2">
    <name type="scientific">Portunus trituberculatus</name>
    <name type="common">Swimming crab</name>
    <name type="synonym">Neptunus trituberculatus</name>
    <dbReference type="NCBI Taxonomy" id="210409"/>
    <lineage>
        <taxon>Eukaryota</taxon>
        <taxon>Metazoa</taxon>
        <taxon>Ecdysozoa</taxon>
        <taxon>Arthropoda</taxon>
        <taxon>Crustacea</taxon>
        <taxon>Multicrustacea</taxon>
        <taxon>Malacostraca</taxon>
        <taxon>Eumalacostraca</taxon>
        <taxon>Eucarida</taxon>
        <taxon>Decapoda</taxon>
        <taxon>Pleocyemata</taxon>
        <taxon>Brachyura</taxon>
        <taxon>Eubrachyura</taxon>
        <taxon>Portunoidea</taxon>
        <taxon>Portunidae</taxon>
        <taxon>Portuninae</taxon>
        <taxon>Portunus</taxon>
    </lineage>
</organism>
<proteinExistence type="predicted"/>
<dbReference type="AlphaFoldDB" id="A0A5B7FN17"/>